<keyword evidence="9" id="KW-1185">Reference proteome</keyword>
<dbReference type="InterPro" id="IPR028366">
    <property type="entry name" value="PhoU"/>
</dbReference>
<dbReference type="AlphaFoldDB" id="A0A097II03"/>
<evidence type="ECO:0000256" key="1">
    <source>
        <dbReference type="ARBA" id="ARBA00004496"/>
    </source>
</evidence>
<dbReference type="GO" id="GO:0006817">
    <property type="term" value="P:phosphate ion transport"/>
    <property type="evidence" value="ECO:0007669"/>
    <property type="project" value="UniProtKB-KW"/>
</dbReference>
<protein>
    <submittedName>
        <fullName evidence="8">PhoU family transcriptional regulator</fullName>
    </submittedName>
</protein>
<evidence type="ECO:0000256" key="6">
    <source>
        <dbReference type="ARBA" id="ARBA00022592"/>
    </source>
</evidence>
<feature type="domain" description="PhoU" evidence="7">
    <location>
        <begin position="19"/>
        <end position="103"/>
    </location>
</feature>
<evidence type="ECO:0000259" key="7">
    <source>
        <dbReference type="Pfam" id="PF01895"/>
    </source>
</evidence>
<keyword evidence="4" id="KW-0813">Transport</keyword>
<dbReference type="GO" id="GO:0005737">
    <property type="term" value="C:cytoplasm"/>
    <property type="evidence" value="ECO:0007669"/>
    <property type="project" value="UniProtKB-SubCell"/>
</dbReference>
<dbReference type="GO" id="GO:0030643">
    <property type="term" value="P:intracellular phosphate ion homeostasis"/>
    <property type="evidence" value="ECO:0007669"/>
    <property type="project" value="InterPro"/>
</dbReference>
<accession>A0A097II03</accession>
<dbReference type="InterPro" id="IPR038078">
    <property type="entry name" value="PhoU-like_sf"/>
</dbReference>
<dbReference type="FunFam" id="1.20.58.220:FF:000004">
    <property type="entry name" value="Phosphate-specific transport system accessory protein PhoU"/>
    <property type="match status" value="1"/>
</dbReference>
<sequence length="245" mass="28010">MRTAYRSDLDEFAQDLIVMCDTVREAMAKASNALLRASLQEAEDALSMMDPLEDLRQRCKERSIQLLALEAPVASDLRQVISSIYIVEDFDRMAALSMHIAKSARRRHPDLVIPAELQAEFSRLVELVDAMSGKTRELLVNPDADLALSLSTDDDEVDGLNNSLLTRLTRREGEFPTRQAVDTALLLRFYERWADHCVNVSSRIVFLITGLMPDQYEMDRLGVDPEEDIKRRFEDQRKRGSSQYR</sequence>
<dbReference type="KEGG" id="cdo:CDOO_11240"/>
<evidence type="ECO:0000313" key="8">
    <source>
        <dbReference type="EMBL" id="AIT61772.1"/>
    </source>
</evidence>
<reference evidence="8 9" key="1">
    <citation type="submission" date="2013-09" db="EMBL/GenBank/DDBJ databases">
        <title>Complete genome sequence of Corynebacterium doosanense CAU 212(T) (=DSM 45436(T)), isolated from activated sludge.</title>
        <authorList>
            <person name="Schaffert L."/>
            <person name="Albersmeier A."/>
            <person name="Kalinowski J."/>
            <person name="Ruckert C."/>
        </authorList>
    </citation>
    <scope>NUCLEOTIDE SEQUENCE [LARGE SCALE GENOMIC DNA]</scope>
    <source>
        <strain evidence="8 9">CAU 212</strain>
    </source>
</reference>
<dbReference type="NCBIfam" id="TIGR02135">
    <property type="entry name" value="phoU_full"/>
    <property type="match status" value="1"/>
</dbReference>
<dbReference type="EMBL" id="CP006764">
    <property type="protein sequence ID" value="AIT61772.1"/>
    <property type="molecule type" value="Genomic_DNA"/>
</dbReference>
<dbReference type="InterPro" id="IPR026022">
    <property type="entry name" value="PhoU_dom"/>
</dbReference>
<evidence type="ECO:0000256" key="5">
    <source>
        <dbReference type="ARBA" id="ARBA00022490"/>
    </source>
</evidence>
<evidence type="ECO:0000256" key="4">
    <source>
        <dbReference type="ARBA" id="ARBA00022448"/>
    </source>
</evidence>
<evidence type="ECO:0000313" key="9">
    <source>
        <dbReference type="Proteomes" id="UP000029914"/>
    </source>
</evidence>
<dbReference type="OrthoDB" id="9814256at2"/>
<gene>
    <name evidence="8" type="ORF">CDOO_11240</name>
</gene>
<organism evidence="8 9">
    <name type="scientific">Corynebacterium doosanense CAU 212 = DSM 45436</name>
    <dbReference type="NCBI Taxonomy" id="558173"/>
    <lineage>
        <taxon>Bacteria</taxon>
        <taxon>Bacillati</taxon>
        <taxon>Actinomycetota</taxon>
        <taxon>Actinomycetes</taxon>
        <taxon>Mycobacteriales</taxon>
        <taxon>Corynebacteriaceae</taxon>
        <taxon>Corynebacterium</taxon>
    </lineage>
</organism>
<comment type="subunit">
    <text evidence="3">Homodimer.</text>
</comment>
<comment type="similarity">
    <text evidence="2">Belongs to the PhoU family.</text>
</comment>
<feature type="domain" description="PhoU" evidence="7">
    <location>
        <begin position="122"/>
        <end position="203"/>
    </location>
</feature>
<keyword evidence="6" id="KW-0592">Phosphate transport</keyword>
<dbReference type="GO" id="GO:0045936">
    <property type="term" value="P:negative regulation of phosphate metabolic process"/>
    <property type="evidence" value="ECO:0007669"/>
    <property type="project" value="InterPro"/>
</dbReference>
<dbReference type="RefSeq" id="WP_018022738.1">
    <property type="nucleotide sequence ID" value="NZ_AQUX01000011.1"/>
</dbReference>
<proteinExistence type="inferred from homology"/>
<dbReference type="eggNOG" id="COG0704">
    <property type="taxonomic scope" value="Bacteria"/>
</dbReference>
<dbReference type="PANTHER" id="PTHR42930">
    <property type="entry name" value="PHOSPHATE-SPECIFIC TRANSPORT SYSTEM ACCESSORY PROTEIN PHOU"/>
    <property type="match status" value="1"/>
</dbReference>
<dbReference type="Gene3D" id="1.20.58.220">
    <property type="entry name" value="Phosphate transport system protein phou homolog 2, domain 2"/>
    <property type="match status" value="1"/>
</dbReference>
<dbReference type="PANTHER" id="PTHR42930:SF3">
    <property type="entry name" value="PHOSPHATE-SPECIFIC TRANSPORT SYSTEM ACCESSORY PROTEIN PHOU"/>
    <property type="match status" value="1"/>
</dbReference>
<dbReference type="STRING" id="558173.CDOO_11240"/>
<dbReference type="SUPFAM" id="SSF109755">
    <property type="entry name" value="PhoU-like"/>
    <property type="match status" value="1"/>
</dbReference>
<evidence type="ECO:0000256" key="3">
    <source>
        <dbReference type="ARBA" id="ARBA00011738"/>
    </source>
</evidence>
<dbReference type="Proteomes" id="UP000029914">
    <property type="component" value="Chromosome"/>
</dbReference>
<comment type="subcellular location">
    <subcellularLocation>
        <location evidence="1">Cytoplasm</location>
    </subcellularLocation>
</comment>
<dbReference type="HOGENOM" id="CLU_078518_1_0_11"/>
<keyword evidence="5" id="KW-0963">Cytoplasm</keyword>
<name>A0A097II03_9CORY</name>
<evidence type="ECO:0000256" key="2">
    <source>
        <dbReference type="ARBA" id="ARBA00008107"/>
    </source>
</evidence>
<dbReference type="Pfam" id="PF01895">
    <property type="entry name" value="PhoU"/>
    <property type="match status" value="2"/>
</dbReference>